<protein>
    <submittedName>
        <fullName evidence="1">DUF1349 domain-containing protein</fullName>
    </submittedName>
</protein>
<keyword evidence="2" id="KW-1185">Reference proteome</keyword>
<reference evidence="1" key="1">
    <citation type="submission" date="2023-07" db="EMBL/GenBank/DDBJ databases">
        <title>The genome sequence of Rhodocytophaga aerolata KACC 12507.</title>
        <authorList>
            <person name="Zhang X."/>
        </authorList>
    </citation>
    <scope>NUCLEOTIDE SEQUENCE</scope>
    <source>
        <strain evidence="1">KACC 12507</strain>
    </source>
</reference>
<dbReference type="SUPFAM" id="SSF49899">
    <property type="entry name" value="Concanavalin A-like lectins/glucanases"/>
    <property type="match status" value="1"/>
</dbReference>
<dbReference type="RefSeq" id="WP_302037355.1">
    <property type="nucleotide sequence ID" value="NZ_JAUKPO010000004.1"/>
</dbReference>
<dbReference type="PIRSF" id="PIRSF022704">
    <property type="entry name" value="UCP022704"/>
    <property type="match status" value="1"/>
</dbReference>
<organism evidence="1 2">
    <name type="scientific">Rhodocytophaga aerolata</name>
    <dbReference type="NCBI Taxonomy" id="455078"/>
    <lineage>
        <taxon>Bacteria</taxon>
        <taxon>Pseudomonadati</taxon>
        <taxon>Bacteroidota</taxon>
        <taxon>Cytophagia</taxon>
        <taxon>Cytophagales</taxon>
        <taxon>Rhodocytophagaceae</taxon>
        <taxon>Rhodocytophaga</taxon>
    </lineage>
</organism>
<dbReference type="Pfam" id="PF07081">
    <property type="entry name" value="DUF1349"/>
    <property type="match status" value="1"/>
</dbReference>
<gene>
    <name evidence="1" type="ORF">Q0590_09850</name>
</gene>
<proteinExistence type="predicted"/>
<dbReference type="InterPro" id="IPR013320">
    <property type="entry name" value="ConA-like_dom_sf"/>
</dbReference>
<dbReference type="Gene3D" id="2.60.120.200">
    <property type="match status" value="1"/>
</dbReference>
<dbReference type="PANTHER" id="PTHR35332">
    <property type="entry name" value="REGULATION OF ENOLASE PROTEIN 1"/>
    <property type="match status" value="1"/>
</dbReference>
<dbReference type="Proteomes" id="UP001168528">
    <property type="component" value="Unassembled WGS sequence"/>
</dbReference>
<name>A0ABT8R383_9BACT</name>
<evidence type="ECO:0000313" key="2">
    <source>
        <dbReference type="Proteomes" id="UP001168528"/>
    </source>
</evidence>
<dbReference type="EMBL" id="JAUKPO010000004">
    <property type="protein sequence ID" value="MDO1446553.1"/>
    <property type="molecule type" value="Genomic_DNA"/>
</dbReference>
<dbReference type="InterPro" id="IPR009784">
    <property type="entry name" value="DUF1349"/>
</dbReference>
<comment type="caution">
    <text evidence="1">The sequence shown here is derived from an EMBL/GenBank/DDBJ whole genome shotgun (WGS) entry which is preliminary data.</text>
</comment>
<dbReference type="PANTHER" id="PTHR35332:SF2">
    <property type="entry name" value="REGULATION OF ENOLASE PROTEIN 1"/>
    <property type="match status" value="1"/>
</dbReference>
<evidence type="ECO:0000313" key="1">
    <source>
        <dbReference type="EMBL" id="MDO1446553.1"/>
    </source>
</evidence>
<dbReference type="InterPro" id="IPR015987">
    <property type="entry name" value="UCP022704"/>
</dbReference>
<sequence>MKWYNPPSTCKVQNNTIELDVEAGTDFWRITHYGFIRDNGHFGYIAKEGDFVATVKVSGHYQDQYDQAGLMIRIDEQNWIKTGIEYVDGAQQVSAVVTRQFSDWSVVPRKDNPPAIWLKLIRRKDYVEIRYSFDNLTFDLLRLAYFPPEVPVQIGVMAAAPDGKGFKAIFEDFTVTNTLE</sequence>
<accession>A0ABT8R383</accession>